<sequence length="95" mass="11142">MVVEWSDPATKDFDNTVRYLEENWNDKVVSKFVRDIRKEVSRLAVFPFAFPVTLRKKDVRRCVVSKTNSIYYSVKGNIILILAISDNRRGHSQYT</sequence>
<evidence type="ECO:0008006" key="3">
    <source>
        <dbReference type="Google" id="ProtNLM"/>
    </source>
</evidence>
<reference evidence="2" key="1">
    <citation type="submission" date="2019-03" db="EMBL/GenBank/DDBJ databases">
        <title>Single cell metagenomics reveals metabolic interactions within the superorganism composed of flagellate Streblomastix strix and complex community of Bacteroidetes bacteria on its surface.</title>
        <authorList>
            <person name="Treitli S.C."/>
            <person name="Kolisko M."/>
            <person name="Husnik F."/>
            <person name="Keeling P."/>
            <person name="Hampl V."/>
        </authorList>
    </citation>
    <scope>NUCLEOTIDE SEQUENCE</scope>
    <source>
        <strain evidence="2">STM</strain>
    </source>
</reference>
<dbReference type="AlphaFoldDB" id="A0A5J4PNP0"/>
<comment type="caution">
    <text evidence="2">The sequence shown here is derived from an EMBL/GenBank/DDBJ whole genome shotgun (WGS) entry which is preliminary data.</text>
</comment>
<dbReference type="EMBL" id="SNRY01007107">
    <property type="protein sequence ID" value="KAA6311085.1"/>
    <property type="molecule type" value="Genomic_DNA"/>
</dbReference>
<dbReference type="Pfam" id="PF05016">
    <property type="entry name" value="ParE_toxin"/>
    <property type="match status" value="1"/>
</dbReference>
<protein>
    <recommendedName>
        <fullName evidence="3">Type II toxin-antitoxin system RelE/ParE family toxin</fullName>
    </recommendedName>
</protein>
<gene>
    <name evidence="2" type="ORF">EZS27_037721</name>
</gene>
<evidence type="ECO:0000313" key="2">
    <source>
        <dbReference type="EMBL" id="KAA6311085.1"/>
    </source>
</evidence>
<dbReference type="Gene3D" id="3.30.2310.20">
    <property type="entry name" value="RelE-like"/>
    <property type="match status" value="1"/>
</dbReference>
<dbReference type="InterPro" id="IPR007712">
    <property type="entry name" value="RelE/ParE_toxin"/>
</dbReference>
<evidence type="ECO:0000256" key="1">
    <source>
        <dbReference type="ARBA" id="ARBA00022649"/>
    </source>
</evidence>
<accession>A0A5J4PNP0</accession>
<organism evidence="2">
    <name type="scientific">termite gut metagenome</name>
    <dbReference type="NCBI Taxonomy" id="433724"/>
    <lineage>
        <taxon>unclassified sequences</taxon>
        <taxon>metagenomes</taxon>
        <taxon>organismal metagenomes</taxon>
    </lineage>
</organism>
<proteinExistence type="predicted"/>
<name>A0A5J4PNP0_9ZZZZ</name>
<keyword evidence="1" id="KW-1277">Toxin-antitoxin system</keyword>
<dbReference type="InterPro" id="IPR035093">
    <property type="entry name" value="RelE/ParE_toxin_dom_sf"/>
</dbReference>